<dbReference type="PANTHER" id="PTHR43434">
    <property type="entry name" value="PHOSPHOGLYCOLATE PHOSPHATASE"/>
    <property type="match status" value="1"/>
</dbReference>
<dbReference type="InterPro" id="IPR023214">
    <property type="entry name" value="HAD_sf"/>
</dbReference>
<dbReference type="EMBL" id="JACONZ010000005">
    <property type="protein sequence ID" value="MBC5582493.1"/>
    <property type="molecule type" value="Genomic_DNA"/>
</dbReference>
<dbReference type="PANTHER" id="PTHR43434:SF1">
    <property type="entry name" value="PHOSPHOGLYCOLATE PHOSPHATASE"/>
    <property type="match status" value="1"/>
</dbReference>
<dbReference type="RefSeq" id="WP_186888852.1">
    <property type="nucleotide sequence ID" value="NZ_JACONZ010000005.1"/>
</dbReference>
<dbReference type="SFLD" id="SFLDS00003">
    <property type="entry name" value="Haloacid_Dehalogenase"/>
    <property type="match status" value="1"/>
</dbReference>
<reference evidence="1" key="1">
    <citation type="submission" date="2020-08" db="EMBL/GenBank/DDBJ databases">
        <title>Genome public.</title>
        <authorList>
            <person name="Liu C."/>
            <person name="Sun Q."/>
        </authorList>
    </citation>
    <scope>NUCLEOTIDE SEQUENCE</scope>
    <source>
        <strain evidence="1">BX8</strain>
    </source>
</reference>
<dbReference type="GO" id="GO:0008967">
    <property type="term" value="F:phosphoglycolate phosphatase activity"/>
    <property type="evidence" value="ECO:0007669"/>
    <property type="project" value="TreeGrafter"/>
</dbReference>
<organism evidence="1 2">
    <name type="scientific">Anaerofilum hominis</name>
    <dbReference type="NCBI Taxonomy" id="2763016"/>
    <lineage>
        <taxon>Bacteria</taxon>
        <taxon>Bacillati</taxon>
        <taxon>Bacillota</taxon>
        <taxon>Clostridia</taxon>
        <taxon>Eubacteriales</taxon>
        <taxon>Oscillospiraceae</taxon>
        <taxon>Anaerofilum</taxon>
    </lineage>
</organism>
<dbReference type="Gene3D" id="1.10.150.240">
    <property type="entry name" value="Putative phosphatase, domain 2"/>
    <property type="match status" value="1"/>
</dbReference>
<dbReference type="AlphaFoldDB" id="A0A923L274"/>
<dbReference type="SUPFAM" id="SSF56784">
    <property type="entry name" value="HAD-like"/>
    <property type="match status" value="1"/>
</dbReference>
<gene>
    <name evidence="1" type="ORF">H8S23_13345</name>
</gene>
<dbReference type="InterPro" id="IPR006439">
    <property type="entry name" value="HAD-SF_hydro_IA"/>
</dbReference>
<accession>A0A923L274</accession>
<evidence type="ECO:0000313" key="2">
    <source>
        <dbReference type="Proteomes" id="UP000659630"/>
    </source>
</evidence>
<dbReference type="Gene3D" id="3.40.50.1000">
    <property type="entry name" value="HAD superfamily/HAD-like"/>
    <property type="match status" value="1"/>
</dbReference>
<dbReference type="GO" id="GO:0006281">
    <property type="term" value="P:DNA repair"/>
    <property type="evidence" value="ECO:0007669"/>
    <property type="project" value="TreeGrafter"/>
</dbReference>
<dbReference type="InterPro" id="IPR036412">
    <property type="entry name" value="HAD-like_sf"/>
</dbReference>
<evidence type="ECO:0000313" key="1">
    <source>
        <dbReference type="EMBL" id="MBC5582493.1"/>
    </source>
</evidence>
<dbReference type="Pfam" id="PF13419">
    <property type="entry name" value="HAD_2"/>
    <property type="match status" value="1"/>
</dbReference>
<dbReference type="NCBIfam" id="TIGR01509">
    <property type="entry name" value="HAD-SF-IA-v3"/>
    <property type="match status" value="1"/>
</dbReference>
<proteinExistence type="predicted"/>
<keyword evidence="2" id="KW-1185">Reference proteome</keyword>
<comment type="caution">
    <text evidence="1">The sequence shown here is derived from an EMBL/GenBank/DDBJ whole genome shotgun (WGS) entry which is preliminary data.</text>
</comment>
<protein>
    <submittedName>
        <fullName evidence="1">HAD family phosphatase</fullName>
    </submittedName>
</protein>
<sequence length="242" mass="26965">MMREVCSEKREKTGRSQDVLDAFLFDFDGVLVDTETVWSNCLYQFCKSRALPVKKEELLAYVGDGDRQVISHIARIGGMREEQILSEVRPPFQEASKELTLRPGVRSYFAYAKNEGIKLALVSNSGRDYLKRWLEQLSLESCFDCVVSRESALRPKPAPDLYWKAIELLHLERSAKMIAVEDSALGMRAAAAAGIWAAAFPNEATGSAVAALSPLCVDLAKIAPQELIRRAYEVYDGGRLQA</sequence>
<name>A0A923L274_9FIRM</name>
<dbReference type="Proteomes" id="UP000659630">
    <property type="component" value="Unassembled WGS sequence"/>
</dbReference>
<dbReference type="InterPro" id="IPR023198">
    <property type="entry name" value="PGP-like_dom2"/>
</dbReference>
<dbReference type="PRINTS" id="PR00413">
    <property type="entry name" value="HADHALOGNASE"/>
</dbReference>
<dbReference type="GO" id="GO:0005829">
    <property type="term" value="C:cytosol"/>
    <property type="evidence" value="ECO:0007669"/>
    <property type="project" value="TreeGrafter"/>
</dbReference>
<dbReference type="InterPro" id="IPR050155">
    <property type="entry name" value="HAD-like_hydrolase_sf"/>
</dbReference>
<dbReference type="SFLD" id="SFLDG01129">
    <property type="entry name" value="C1.5:_HAD__Beta-PGM__Phosphata"/>
    <property type="match status" value="1"/>
</dbReference>
<dbReference type="InterPro" id="IPR041492">
    <property type="entry name" value="HAD_2"/>
</dbReference>